<keyword evidence="3" id="KW-1185">Reference proteome</keyword>
<keyword evidence="2" id="KW-0614">Plasmid</keyword>
<proteinExistence type="predicted"/>
<feature type="region of interest" description="Disordered" evidence="1">
    <location>
        <begin position="26"/>
        <end position="56"/>
    </location>
</feature>
<keyword evidence="2" id="KW-0449">Lipoprotein</keyword>
<dbReference type="Proteomes" id="UP000006103">
    <property type="component" value="Plasmid PBr_lp54"/>
</dbReference>
<reference evidence="2 3" key="1">
    <citation type="journal article" date="2011" name="J. Bacteriol.">
        <title>Whole-genome sequences of two Borrelia afzelii and two Borrelia garinii Lyme disease agent isolates.</title>
        <authorList>
            <person name="Casjens S.R."/>
            <person name="Mongodin E.F."/>
            <person name="Qiu W.-G."/>
            <person name="Dunn J.J."/>
            <person name="Luft B.J."/>
            <person name="Fraser-Liggett C.M."/>
            <person name="Schutzer S.E."/>
        </authorList>
    </citation>
    <scope>NUCLEOTIDE SEQUENCE [LARGE SCALE GENOMIC DNA]</scope>
    <source>
        <strain evidence="2 3">PBr</strain>
    </source>
</reference>
<name>B8F1N2_BORGR</name>
<protein>
    <submittedName>
        <fullName evidence="2">Surface lipoprotein P27</fullName>
    </submittedName>
</protein>
<sequence>MGKKVILILLEILILSCNLLDQDQKTKSSKTKTSKNQDQQSQNQQNQNQQNQDQKPAAKIIPVVSIQKVEIRKSNQNPTSIENYYKQAYPIQTFSVDFSINRENEFQQTEDKIFYKKGKVESLSILIKKELLDSKINSKSDSKKLTFKKLKEIQNIENFFQNQDLLFVLNLKSPNNNNIINIMLNPPNDFSHPKNYVLLGLKDVIEKGVNEQYLNPIYRFQIKNNKDYHSIDYNKVSISENYIELDLLPHNQVFKMSKNFTKILKILTDVNSLKLVIQEEYI</sequence>
<evidence type="ECO:0000256" key="1">
    <source>
        <dbReference type="SAM" id="MobiDB-lite"/>
    </source>
</evidence>
<dbReference type="AlphaFoldDB" id="B8F1N2"/>
<feature type="compositionally biased region" description="Low complexity" evidence="1">
    <location>
        <begin position="34"/>
        <end position="55"/>
    </location>
</feature>
<evidence type="ECO:0000313" key="2">
    <source>
        <dbReference type="EMBL" id="ACL34812.1"/>
    </source>
</evidence>
<geneLocation type="plasmid" evidence="2 3">
    <name>PBr_lp54</name>
</geneLocation>
<evidence type="ECO:0000313" key="3">
    <source>
        <dbReference type="Proteomes" id="UP000006103"/>
    </source>
</evidence>
<dbReference type="RefSeq" id="WP_015939511.1">
    <property type="nucleotide sequence ID" value="NC_011859.1"/>
</dbReference>
<gene>
    <name evidence="2" type="ORF">BGAPBR_A0059</name>
</gene>
<organism evidence="2 3">
    <name type="scientific">Borreliella garinii PBr</name>
    <dbReference type="NCBI Taxonomy" id="498743"/>
    <lineage>
        <taxon>Bacteria</taxon>
        <taxon>Pseudomonadati</taxon>
        <taxon>Spirochaetota</taxon>
        <taxon>Spirochaetia</taxon>
        <taxon>Spirochaetales</taxon>
        <taxon>Borreliaceae</taxon>
        <taxon>Borreliella</taxon>
    </lineage>
</organism>
<dbReference type="EMBL" id="CP001308">
    <property type="protein sequence ID" value="ACL34812.1"/>
    <property type="molecule type" value="Genomic_DNA"/>
</dbReference>
<accession>B8F1N2</accession>